<feature type="compositionally biased region" description="Polar residues" evidence="1">
    <location>
        <begin position="333"/>
        <end position="359"/>
    </location>
</feature>
<keyword evidence="4" id="KW-1185">Reference proteome</keyword>
<name>A0A7J7J8T6_BUGNE</name>
<sequence>MQKDLTMEILKEAILSALDRIAAVSVLHFVVSNAFSRKVANGSSEVLQQKIAEEVNMSLNPEVQYFNSRKILQADTPKLCTQIKYDNCFSRCPPVIPGPPPTPASLENYRRTWCTGHNSPWQCSNTNYGPQINGTNPRLTVTKAPAKPARSASTVISLSVVIPCVAIIAVVAALLIARRNRRALNKKKADNTYNLGYLSKPQAPTWTDNDGTEVAVEDGSEIFYQVDRTAAFSANLNGGGNMRAMPDVIHSSSATIRKSPPTNMSVFDLGRSGSATSQAPLLSSPEIAHHHRRRNGNRMPSVGQDGESDLGSPTYSHYGATQHQPVTRKGSHELSSSDGVTSPGNTSGYMTYSPTTKSHPSLYYSGGEKFENTGTVVRTPKTRQRSFGSHDSSKPRPLRKPSGASNVQRSDSMTLNRAGGRENYKTNWDNFDEVTATMRKEKHGPSNRELVLGIDSFVDSFTTPEQEEATSVDQLGLPDRNPFLTGYYDYEPGNDADNIEDEFDDFSHRHSNYHNSVPESDRPPSYDEVNARNPGVSRSQMPTLDLRGSRRDRHSEYDSEASVEV</sequence>
<feature type="region of interest" description="Disordered" evidence="1">
    <location>
        <begin position="489"/>
        <end position="565"/>
    </location>
</feature>
<feature type="compositionally biased region" description="Polar residues" evidence="1">
    <location>
        <begin position="403"/>
        <end position="415"/>
    </location>
</feature>
<gene>
    <name evidence="3" type="ORF">EB796_019293</name>
</gene>
<feature type="region of interest" description="Disordered" evidence="1">
    <location>
        <begin position="270"/>
        <end position="421"/>
    </location>
</feature>
<proteinExistence type="predicted"/>
<reference evidence="3" key="1">
    <citation type="submission" date="2020-06" db="EMBL/GenBank/DDBJ databases">
        <title>Draft genome of Bugula neritina, a colonial animal packing powerful symbionts and potential medicines.</title>
        <authorList>
            <person name="Rayko M."/>
        </authorList>
    </citation>
    <scope>NUCLEOTIDE SEQUENCE [LARGE SCALE GENOMIC DNA]</scope>
    <source>
        <strain evidence="3">Kwan_BN1</strain>
    </source>
</reference>
<dbReference type="EMBL" id="VXIV02002855">
    <property type="protein sequence ID" value="KAF6022397.1"/>
    <property type="molecule type" value="Genomic_DNA"/>
</dbReference>
<comment type="caution">
    <text evidence="3">The sequence shown here is derived from an EMBL/GenBank/DDBJ whole genome shotgun (WGS) entry which is preliminary data.</text>
</comment>
<evidence type="ECO:0000256" key="1">
    <source>
        <dbReference type="SAM" id="MobiDB-lite"/>
    </source>
</evidence>
<evidence type="ECO:0000256" key="2">
    <source>
        <dbReference type="SAM" id="Phobius"/>
    </source>
</evidence>
<evidence type="ECO:0000313" key="4">
    <source>
        <dbReference type="Proteomes" id="UP000593567"/>
    </source>
</evidence>
<keyword evidence="2" id="KW-0472">Membrane</keyword>
<keyword evidence="2" id="KW-0812">Transmembrane</keyword>
<feature type="compositionally biased region" description="Polar residues" evidence="1">
    <location>
        <begin position="311"/>
        <end position="325"/>
    </location>
</feature>
<dbReference type="AlphaFoldDB" id="A0A7J7J8T6"/>
<dbReference type="Proteomes" id="UP000593567">
    <property type="component" value="Unassembled WGS sequence"/>
</dbReference>
<evidence type="ECO:0000313" key="3">
    <source>
        <dbReference type="EMBL" id="KAF6022397.1"/>
    </source>
</evidence>
<keyword evidence="2" id="KW-1133">Transmembrane helix</keyword>
<feature type="transmembrane region" description="Helical" evidence="2">
    <location>
        <begin position="155"/>
        <end position="177"/>
    </location>
</feature>
<protein>
    <submittedName>
        <fullName evidence="3">Uncharacterized protein</fullName>
    </submittedName>
</protein>
<feature type="compositionally biased region" description="Acidic residues" evidence="1">
    <location>
        <begin position="492"/>
        <end position="504"/>
    </location>
</feature>
<feature type="compositionally biased region" description="Basic and acidic residues" evidence="1">
    <location>
        <begin position="547"/>
        <end position="557"/>
    </location>
</feature>
<organism evidence="3 4">
    <name type="scientific">Bugula neritina</name>
    <name type="common">Brown bryozoan</name>
    <name type="synonym">Sertularia neritina</name>
    <dbReference type="NCBI Taxonomy" id="10212"/>
    <lineage>
        <taxon>Eukaryota</taxon>
        <taxon>Metazoa</taxon>
        <taxon>Spiralia</taxon>
        <taxon>Lophotrochozoa</taxon>
        <taxon>Bryozoa</taxon>
        <taxon>Gymnolaemata</taxon>
        <taxon>Cheilostomatida</taxon>
        <taxon>Flustrina</taxon>
        <taxon>Buguloidea</taxon>
        <taxon>Bugulidae</taxon>
        <taxon>Bugula</taxon>
    </lineage>
</organism>
<accession>A0A7J7J8T6</accession>